<keyword evidence="6" id="KW-1185">Reference proteome</keyword>
<evidence type="ECO:0000313" key="6">
    <source>
        <dbReference type="Proteomes" id="UP000799118"/>
    </source>
</evidence>
<proteinExistence type="predicted"/>
<dbReference type="InterPro" id="IPR007219">
    <property type="entry name" value="XnlR_reg_dom"/>
</dbReference>
<dbReference type="Proteomes" id="UP000799118">
    <property type="component" value="Unassembled WGS sequence"/>
</dbReference>
<gene>
    <name evidence="5" type="ORF">BT96DRAFT_934006</name>
</gene>
<reference evidence="5" key="1">
    <citation type="journal article" date="2019" name="Environ. Microbiol.">
        <title>Fungal ecological strategies reflected in gene transcription - a case study of two litter decomposers.</title>
        <authorList>
            <person name="Barbi F."/>
            <person name="Kohler A."/>
            <person name="Barry K."/>
            <person name="Baskaran P."/>
            <person name="Daum C."/>
            <person name="Fauchery L."/>
            <person name="Ihrmark K."/>
            <person name="Kuo A."/>
            <person name="LaButti K."/>
            <person name="Lipzen A."/>
            <person name="Morin E."/>
            <person name="Grigoriev I.V."/>
            <person name="Henrissat B."/>
            <person name="Lindahl B."/>
            <person name="Martin F."/>
        </authorList>
    </citation>
    <scope>NUCLEOTIDE SEQUENCE</scope>
    <source>
        <strain evidence="5">JB14</strain>
    </source>
</reference>
<evidence type="ECO:0000256" key="2">
    <source>
        <dbReference type="ARBA" id="ARBA00023242"/>
    </source>
</evidence>
<evidence type="ECO:0000259" key="4">
    <source>
        <dbReference type="SMART" id="SM00906"/>
    </source>
</evidence>
<feature type="region of interest" description="Disordered" evidence="3">
    <location>
        <begin position="810"/>
        <end position="834"/>
    </location>
</feature>
<feature type="compositionally biased region" description="Polar residues" evidence="3">
    <location>
        <begin position="763"/>
        <end position="773"/>
    </location>
</feature>
<dbReference type="PANTHER" id="PTHR31001">
    <property type="entry name" value="UNCHARACTERIZED TRANSCRIPTIONAL REGULATORY PROTEIN"/>
    <property type="match status" value="1"/>
</dbReference>
<dbReference type="GO" id="GO:0005634">
    <property type="term" value="C:nucleus"/>
    <property type="evidence" value="ECO:0007669"/>
    <property type="project" value="UniProtKB-SubCell"/>
</dbReference>
<feature type="compositionally biased region" description="Basic and acidic residues" evidence="3">
    <location>
        <begin position="810"/>
        <end position="820"/>
    </location>
</feature>
<dbReference type="OrthoDB" id="424974at2759"/>
<comment type="subcellular location">
    <subcellularLocation>
        <location evidence="1">Nucleus</location>
    </subcellularLocation>
</comment>
<dbReference type="Pfam" id="PF04082">
    <property type="entry name" value="Fungal_trans"/>
    <property type="match status" value="1"/>
</dbReference>
<protein>
    <recommendedName>
        <fullName evidence="4">Xylanolytic transcriptional activator regulatory domain-containing protein</fullName>
    </recommendedName>
</protein>
<dbReference type="GO" id="GO:0003677">
    <property type="term" value="F:DNA binding"/>
    <property type="evidence" value="ECO:0007669"/>
    <property type="project" value="InterPro"/>
</dbReference>
<dbReference type="SMART" id="SM00906">
    <property type="entry name" value="Fungal_trans"/>
    <property type="match status" value="1"/>
</dbReference>
<dbReference type="EMBL" id="ML769401">
    <property type="protein sequence ID" value="KAE9406522.1"/>
    <property type="molecule type" value="Genomic_DNA"/>
</dbReference>
<evidence type="ECO:0000313" key="5">
    <source>
        <dbReference type="EMBL" id="KAE9406522.1"/>
    </source>
</evidence>
<dbReference type="InterPro" id="IPR050613">
    <property type="entry name" value="Sec_Metabolite_Reg"/>
</dbReference>
<dbReference type="AlphaFoldDB" id="A0A6A4I3U5"/>
<organism evidence="5 6">
    <name type="scientific">Gymnopus androsaceus JB14</name>
    <dbReference type="NCBI Taxonomy" id="1447944"/>
    <lineage>
        <taxon>Eukaryota</taxon>
        <taxon>Fungi</taxon>
        <taxon>Dikarya</taxon>
        <taxon>Basidiomycota</taxon>
        <taxon>Agaricomycotina</taxon>
        <taxon>Agaricomycetes</taxon>
        <taxon>Agaricomycetidae</taxon>
        <taxon>Agaricales</taxon>
        <taxon>Marasmiineae</taxon>
        <taxon>Omphalotaceae</taxon>
        <taxon>Gymnopus</taxon>
    </lineage>
</organism>
<dbReference type="GO" id="GO:0008270">
    <property type="term" value="F:zinc ion binding"/>
    <property type="evidence" value="ECO:0007669"/>
    <property type="project" value="InterPro"/>
</dbReference>
<feature type="compositionally biased region" description="Polar residues" evidence="3">
    <location>
        <begin position="822"/>
        <end position="834"/>
    </location>
</feature>
<dbReference type="PANTHER" id="PTHR31001:SF56">
    <property type="entry name" value="ZN(2)-C6 FUNGAL-TYPE DOMAIN-CONTAINING PROTEIN"/>
    <property type="match status" value="1"/>
</dbReference>
<dbReference type="CDD" id="cd12148">
    <property type="entry name" value="fungal_TF_MHR"/>
    <property type="match status" value="1"/>
</dbReference>
<evidence type="ECO:0000256" key="1">
    <source>
        <dbReference type="ARBA" id="ARBA00004123"/>
    </source>
</evidence>
<dbReference type="GO" id="GO:0006351">
    <property type="term" value="P:DNA-templated transcription"/>
    <property type="evidence" value="ECO:0007669"/>
    <property type="project" value="InterPro"/>
</dbReference>
<keyword evidence="2" id="KW-0539">Nucleus</keyword>
<feature type="region of interest" description="Disordered" evidence="3">
    <location>
        <begin position="234"/>
        <end position="282"/>
    </location>
</feature>
<name>A0A6A4I3U5_9AGAR</name>
<feature type="compositionally biased region" description="Basic residues" evidence="3">
    <location>
        <begin position="237"/>
        <end position="252"/>
    </location>
</feature>
<sequence length="983" mass="109322">MSILPSFSVLSPRLVITSRDEDAEILFFDYLGEAIVESSAMSHFAVASAIVYKARPSLESGLELLESRRIILRCFEALRVIDSLDSWSRNSRNRFMSIGLGDAVFISQCVLEKKFSPSYETKNHAVTPPFFYLGSNGIRLPLDHGDYRVHIRILEYGLVRSVSEEAEGTLQKGKRGFLKRLEQALPQNTDAGGESSGKGSTEVAVFVSRDAAMAKRIQELEAALIDAGVDVPGLPRTAKHKKAKSNNKKRARSASPDSSKHAEANANESSGDSDPELTAGFGTLTIDPKNSARYIGLSSGSAYLDSHLWGSGKEGVGVTSLDDDYFKKDIEAQIFAALRTFPPYEESIRLANLYYQHLSFMYEIVPKEKFYSTHLPSIYNHSSTLASPVHHHTVALVGIVLALGQYFDLEQPRELVRPRAMELFRLAAFALNSHSTMDGGLKVHTIQGVQTLHIMALFNLSTNNQGSGVENAWQLLGLAARSMQAQGLHMDGSRWNLTDLEERRRVFWEVYVYDRLQSFTVGRPYALSDAHFDCKMPTSGDTPLPSDSDPSNSTYSYSKWHIFKFRWGTLLGRIMDDVFSIKRPTYFHHHAIRPRDQRFLLFRPTMVTFSPCRLSLSMLHYGRELYPEGTRYNPYEEGGFKGLGKPECEQRDSQRISLQKPSVDIARGMFVLHPNLTSRIWYCVFHAFTAAVCQAVFVIVAPFHPLATLAFRSLKDAVELLAQVDGPGASTALARLSQLVDKADMSMTVFKNSASFRKRASAEGSNAETNVASRSEDGSGSGSIARYPESNVRNAADFLGASTKLVREETLHPSSEDMHQQDLASTGAPPQQQQLPMDFTRTMELYNTLKIYSRCRSEHVPTTATTELLPKLRSWMAGPATPLPKENYNDNIAGIPNESLPNFDIPELDWIAAEYMALNPSAMDESTFQHGFHDLGVGVNQSQASDAIAGYMPHFNEVHGFDLSSFIQDGAKAWAYEPLTTSQ</sequence>
<evidence type="ECO:0000256" key="3">
    <source>
        <dbReference type="SAM" id="MobiDB-lite"/>
    </source>
</evidence>
<feature type="region of interest" description="Disordered" evidence="3">
    <location>
        <begin position="761"/>
        <end position="787"/>
    </location>
</feature>
<feature type="domain" description="Xylanolytic transcriptional activator regulatory" evidence="4">
    <location>
        <begin position="472"/>
        <end position="543"/>
    </location>
</feature>
<accession>A0A6A4I3U5</accession>